<dbReference type="GO" id="GO:0016787">
    <property type="term" value="F:hydrolase activity"/>
    <property type="evidence" value="ECO:0007669"/>
    <property type="project" value="UniProtKB-KW"/>
</dbReference>
<dbReference type="RefSeq" id="WP_214625516.1">
    <property type="nucleotide sequence ID" value="NZ_JAHGAW010000016.1"/>
</dbReference>
<proteinExistence type="inferred from homology"/>
<sequence>MAAPFIRPDAAAFLASSNDSAIPPLETLSVHDARVLMRAMGIDADLPAVRLPVCRSFKVKRPVGDIALRLYDRRRSRGAGPLILFFHGGGFVIGDLESHNSFCTWLADRFDLPVLAVDYRLSPEHPFPAAPEDAEAIARWAATGPRQLGEGVTALVTCGDDVGGKLAILVAQRLAEIPASVPVTAQLAIYPRIGAAIEWPLVRTVGECFLVTRKAVAWFNDCYGASGDNRRHNCLKGSVPVKTPLLVMTAGLDPLRGQGVAYAAYAREQGAQVVHLEAHGMAHGFVNLRKLLPSSQGDLENLVTAAKKMLGL</sequence>
<protein>
    <submittedName>
        <fullName evidence="4">Alpha/beta hydrolase</fullName>
    </submittedName>
</protein>
<organism evidence="4 5">
    <name type="scientific">Sphingobium nicotianae</name>
    <dbReference type="NCBI Taxonomy" id="2782607"/>
    <lineage>
        <taxon>Bacteria</taxon>
        <taxon>Pseudomonadati</taxon>
        <taxon>Pseudomonadota</taxon>
        <taxon>Alphaproteobacteria</taxon>
        <taxon>Sphingomonadales</taxon>
        <taxon>Sphingomonadaceae</taxon>
        <taxon>Sphingobium</taxon>
    </lineage>
</organism>
<dbReference type="Pfam" id="PF07859">
    <property type="entry name" value="Abhydrolase_3"/>
    <property type="match status" value="1"/>
</dbReference>
<dbReference type="InterPro" id="IPR002168">
    <property type="entry name" value="Lipase_GDXG_HIS_AS"/>
</dbReference>
<dbReference type="PANTHER" id="PTHR48081:SF8">
    <property type="entry name" value="ALPHA_BETA HYDROLASE FOLD-3 DOMAIN-CONTAINING PROTEIN-RELATED"/>
    <property type="match status" value="1"/>
</dbReference>
<name>A0A9X1DG47_9SPHN</name>
<dbReference type="Gene3D" id="3.40.50.1820">
    <property type="entry name" value="alpha/beta hydrolase"/>
    <property type="match status" value="1"/>
</dbReference>
<dbReference type="InterPro" id="IPR029058">
    <property type="entry name" value="AB_hydrolase_fold"/>
</dbReference>
<dbReference type="InterPro" id="IPR013094">
    <property type="entry name" value="AB_hydrolase_3"/>
</dbReference>
<evidence type="ECO:0000259" key="3">
    <source>
        <dbReference type="Pfam" id="PF07859"/>
    </source>
</evidence>
<evidence type="ECO:0000313" key="5">
    <source>
        <dbReference type="Proteomes" id="UP001138757"/>
    </source>
</evidence>
<evidence type="ECO:0000256" key="2">
    <source>
        <dbReference type="ARBA" id="ARBA00022801"/>
    </source>
</evidence>
<dbReference type="PANTHER" id="PTHR48081">
    <property type="entry name" value="AB HYDROLASE SUPERFAMILY PROTEIN C4A8.06C"/>
    <property type="match status" value="1"/>
</dbReference>
<keyword evidence="2 4" id="KW-0378">Hydrolase</keyword>
<accession>A0A9X1DG47</accession>
<evidence type="ECO:0000313" key="4">
    <source>
        <dbReference type="EMBL" id="MBT2189261.1"/>
    </source>
</evidence>
<reference evidence="4" key="1">
    <citation type="submission" date="2021-05" db="EMBL/GenBank/DDBJ databases">
        <title>Genome of Sphingobium sp. strain.</title>
        <authorList>
            <person name="Fan R."/>
        </authorList>
    </citation>
    <scope>NUCLEOTIDE SEQUENCE</scope>
    <source>
        <strain evidence="4">H33</strain>
    </source>
</reference>
<comment type="similarity">
    <text evidence="1">Belongs to the 'GDXG' lipolytic enzyme family.</text>
</comment>
<dbReference type="EMBL" id="JAHGAW010000016">
    <property type="protein sequence ID" value="MBT2189261.1"/>
    <property type="molecule type" value="Genomic_DNA"/>
</dbReference>
<comment type="caution">
    <text evidence="4">The sequence shown here is derived from an EMBL/GenBank/DDBJ whole genome shotgun (WGS) entry which is preliminary data.</text>
</comment>
<dbReference type="SUPFAM" id="SSF53474">
    <property type="entry name" value="alpha/beta-Hydrolases"/>
    <property type="match status" value="1"/>
</dbReference>
<dbReference type="AlphaFoldDB" id="A0A9X1DG47"/>
<feature type="domain" description="Alpha/beta hydrolase fold-3" evidence="3">
    <location>
        <begin position="83"/>
        <end position="286"/>
    </location>
</feature>
<keyword evidence="5" id="KW-1185">Reference proteome</keyword>
<evidence type="ECO:0000256" key="1">
    <source>
        <dbReference type="ARBA" id="ARBA00010515"/>
    </source>
</evidence>
<dbReference type="Proteomes" id="UP001138757">
    <property type="component" value="Unassembled WGS sequence"/>
</dbReference>
<dbReference type="InterPro" id="IPR050300">
    <property type="entry name" value="GDXG_lipolytic_enzyme"/>
</dbReference>
<gene>
    <name evidence="4" type="ORF">KK488_20110</name>
</gene>
<dbReference type="PROSITE" id="PS01173">
    <property type="entry name" value="LIPASE_GDXG_HIS"/>
    <property type="match status" value="1"/>
</dbReference>